<keyword evidence="3" id="KW-1185">Reference proteome</keyword>
<evidence type="ECO:0000256" key="1">
    <source>
        <dbReference type="SAM" id="MobiDB-lite"/>
    </source>
</evidence>
<feature type="compositionally biased region" description="Pro residues" evidence="1">
    <location>
        <begin position="54"/>
        <end position="68"/>
    </location>
</feature>
<proteinExistence type="predicted"/>
<evidence type="ECO:0000313" key="3">
    <source>
        <dbReference type="Proteomes" id="UP000729402"/>
    </source>
</evidence>
<reference evidence="2" key="1">
    <citation type="journal article" date="2021" name="bioRxiv">
        <title>Whole Genome Assembly and Annotation of Northern Wild Rice, Zizania palustris L., Supports a Whole Genome Duplication in the Zizania Genus.</title>
        <authorList>
            <person name="Haas M."/>
            <person name="Kono T."/>
            <person name="Macchietto M."/>
            <person name="Millas R."/>
            <person name="McGilp L."/>
            <person name="Shao M."/>
            <person name="Duquette J."/>
            <person name="Hirsch C.N."/>
            <person name="Kimball J."/>
        </authorList>
    </citation>
    <scope>NUCLEOTIDE SEQUENCE</scope>
    <source>
        <tissue evidence="2">Fresh leaf tissue</tissue>
    </source>
</reference>
<evidence type="ECO:0000313" key="2">
    <source>
        <dbReference type="EMBL" id="KAG8088814.1"/>
    </source>
</evidence>
<dbReference type="AlphaFoldDB" id="A0A8J6BKA8"/>
<gene>
    <name evidence="2" type="ORF">GUJ93_ZPchr0011g27616</name>
</gene>
<organism evidence="2 3">
    <name type="scientific">Zizania palustris</name>
    <name type="common">Northern wild rice</name>
    <dbReference type="NCBI Taxonomy" id="103762"/>
    <lineage>
        <taxon>Eukaryota</taxon>
        <taxon>Viridiplantae</taxon>
        <taxon>Streptophyta</taxon>
        <taxon>Embryophyta</taxon>
        <taxon>Tracheophyta</taxon>
        <taxon>Spermatophyta</taxon>
        <taxon>Magnoliopsida</taxon>
        <taxon>Liliopsida</taxon>
        <taxon>Poales</taxon>
        <taxon>Poaceae</taxon>
        <taxon>BOP clade</taxon>
        <taxon>Oryzoideae</taxon>
        <taxon>Oryzeae</taxon>
        <taxon>Zizaniinae</taxon>
        <taxon>Zizania</taxon>
    </lineage>
</organism>
<protein>
    <submittedName>
        <fullName evidence="2">Uncharacterized protein</fullName>
    </submittedName>
</protein>
<name>A0A8J6BKA8_ZIZPA</name>
<dbReference type="EMBL" id="JAAALK010000081">
    <property type="protein sequence ID" value="KAG8088814.1"/>
    <property type="molecule type" value="Genomic_DNA"/>
</dbReference>
<sequence length="231" mass="24512">MLYFFPARPAPRFSASLPLPGRLPFAASPHLSLRPPPRLPVAVSAPSAPLPASRWPPPRPPPASPPPGGRLHALCPPPRLPVAASVPPSGRLHNLRLVDSSAPSASRWLPPRLPVVASVSSARLPPPGGRLPASPPPGGRLRALRPPPGGALRPPLGGALHPRLPASTPLEPRRKKEVSCFSVSSCAHNMQRPLCWVEQMSLDNETGLDNEAPRFQIPVPVIQMKTVATVM</sequence>
<comment type="caution">
    <text evidence="2">The sequence shown here is derived from an EMBL/GenBank/DDBJ whole genome shotgun (WGS) entry which is preliminary data.</text>
</comment>
<feature type="region of interest" description="Disordered" evidence="1">
    <location>
        <begin position="120"/>
        <end position="171"/>
    </location>
</feature>
<feature type="compositionally biased region" description="Pro residues" evidence="1">
    <location>
        <begin position="124"/>
        <end position="138"/>
    </location>
</feature>
<feature type="compositionally biased region" description="Low complexity" evidence="1">
    <location>
        <begin position="42"/>
        <end position="53"/>
    </location>
</feature>
<accession>A0A8J6BKA8</accession>
<dbReference type="Proteomes" id="UP000729402">
    <property type="component" value="Unassembled WGS sequence"/>
</dbReference>
<reference evidence="2" key="2">
    <citation type="submission" date="2021-02" db="EMBL/GenBank/DDBJ databases">
        <authorList>
            <person name="Kimball J.A."/>
            <person name="Haas M.W."/>
            <person name="Macchietto M."/>
            <person name="Kono T."/>
            <person name="Duquette J."/>
            <person name="Shao M."/>
        </authorList>
    </citation>
    <scope>NUCLEOTIDE SEQUENCE</scope>
    <source>
        <tissue evidence="2">Fresh leaf tissue</tissue>
    </source>
</reference>
<feature type="region of interest" description="Disordered" evidence="1">
    <location>
        <begin position="42"/>
        <end position="73"/>
    </location>
</feature>
<feature type="compositionally biased region" description="Low complexity" evidence="1">
    <location>
        <begin position="150"/>
        <end position="166"/>
    </location>
</feature>